<protein>
    <submittedName>
        <fullName evidence="1">NTP pyrophosphohydrolase</fullName>
    </submittedName>
</protein>
<keyword evidence="2" id="KW-1185">Reference proteome</keyword>
<evidence type="ECO:0000313" key="2">
    <source>
        <dbReference type="Proteomes" id="UP000668403"/>
    </source>
</evidence>
<proteinExistence type="predicted"/>
<name>A0A939TRY1_9MICO</name>
<comment type="caution">
    <text evidence="1">The sequence shown here is derived from an EMBL/GenBank/DDBJ whole genome shotgun (WGS) entry which is preliminary data.</text>
</comment>
<dbReference type="Proteomes" id="UP000668403">
    <property type="component" value="Unassembled WGS sequence"/>
</dbReference>
<dbReference type="RefSeq" id="WP_208239535.1">
    <property type="nucleotide sequence ID" value="NZ_BAAAQU010000002.1"/>
</dbReference>
<evidence type="ECO:0000313" key="1">
    <source>
        <dbReference type="EMBL" id="MBO2990507.1"/>
    </source>
</evidence>
<dbReference type="EMBL" id="JAGFBF010000005">
    <property type="protein sequence ID" value="MBO2990507.1"/>
    <property type="molecule type" value="Genomic_DNA"/>
</dbReference>
<reference evidence="1" key="1">
    <citation type="submission" date="2021-03" db="EMBL/GenBank/DDBJ databases">
        <title>Leucobacter chromiisoli sp. nov., isolated from chromium-containing soil of chemical plant.</title>
        <authorList>
            <person name="Xu Z."/>
        </authorList>
    </citation>
    <scope>NUCLEOTIDE SEQUENCE</scope>
    <source>
        <strain evidence="1">K 70/01</strain>
    </source>
</reference>
<accession>A0A939TRY1</accession>
<organism evidence="1 2">
    <name type="scientific">Leucobacter tardus</name>
    <dbReference type="NCBI Taxonomy" id="501483"/>
    <lineage>
        <taxon>Bacteria</taxon>
        <taxon>Bacillati</taxon>
        <taxon>Actinomycetota</taxon>
        <taxon>Actinomycetes</taxon>
        <taxon>Micrococcales</taxon>
        <taxon>Microbacteriaceae</taxon>
        <taxon>Leucobacter</taxon>
    </lineage>
</organism>
<sequence length="126" mass="13545">MGPEADLLKQGGDGSPVVPGRVRVREQVLEKVARETAATVFGVPRGDVRVDLGEWRGGIALRVDAKIGIPDLSDDASIAAHANVLDHVAEKQRELQNRVGEATGREVHRLAVTITGANVAERKRVR</sequence>
<dbReference type="AlphaFoldDB" id="A0A939TRY1"/>
<gene>
    <name evidence="1" type="ORF">J4H85_10935</name>
</gene>